<evidence type="ECO:0000256" key="1">
    <source>
        <dbReference type="SAM" id="MobiDB-lite"/>
    </source>
</evidence>
<dbReference type="AlphaFoldDB" id="A0AAV5V0S8"/>
<organism evidence="2 3">
    <name type="scientific">Pristionchus fissidentatus</name>
    <dbReference type="NCBI Taxonomy" id="1538716"/>
    <lineage>
        <taxon>Eukaryota</taxon>
        <taxon>Metazoa</taxon>
        <taxon>Ecdysozoa</taxon>
        <taxon>Nematoda</taxon>
        <taxon>Chromadorea</taxon>
        <taxon>Rhabditida</taxon>
        <taxon>Rhabditina</taxon>
        <taxon>Diplogasteromorpha</taxon>
        <taxon>Diplogasteroidea</taxon>
        <taxon>Neodiplogasteridae</taxon>
        <taxon>Pristionchus</taxon>
    </lineage>
</organism>
<evidence type="ECO:0000313" key="3">
    <source>
        <dbReference type="Proteomes" id="UP001432322"/>
    </source>
</evidence>
<feature type="region of interest" description="Disordered" evidence="1">
    <location>
        <begin position="203"/>
        <end position="228"/>
    </location>
</feature>
<accession>A0AAV5V0S8</accession>
<dbReference type="EMBL" id="BTSY01000001">
    <property type="protein sequence ID" value="GMT12028.1"/>
    <property type="molecule type" value="Genomic_DNA"/>
</dbReference>
<reference evidence="2" key="1">
    <citation type="submission" date="2023-10" db="EMBL/GenBank/DDBJ databases">
        <title>Genome assembly of Pristionchus species.</title>
        <authorList>
            <person name="Yoshida K."/>
            <person name="Sommer R.J."/>
        </authorList>
    </citation>
    <scope>NUCLEOTIDE SEQUENCE</scope>
    <source>
        <strain evidence="2">RS5133</strain>
    </source>
</reference>
<evidence type="ECO:0008006" key="4">
    <source>
        <dbReference type="Google" id="ProtNLM"/>
    </source>
</evidence>
<protein>
    <recommendedName>
        <fullName evidence="4">Ribosomal protein</fullName>
    </recommendedName>
</protein>
<comment type="caution">
    <text evidence="2">The sequence shown here is derived from an EMBL/GenBank/DDBJ whole genome shotgun (WGS) entry which is preliminary data.</text>
</comment>
<evidence type="ECO:0000313" key="2">
    <source>
        <dbReference type="EMBL" id="GMT12028.1"/>
    </source>
</evidence>
<keyword evidence="3" id="KW-1185">Reference proteome</keyword>
<sequence>FFIVIIIYHASILYRYPSCNFIFSVDLKLCNNASDLLMLRSRIVVLHGDLQLECRLGSQHRDDAGVGREVELDLKIQIARGERAVLGEVTAINAVPCAEGGDFGPAALARLPGLLVLEDAHVHLVVRVVGSVVEGDELEDEGLARVNRVQVLAVKVGDAHPCDIDRVASGRARVHVHCIRCVVRELTRAGRNHPFRGLDRDEHRRRHEGERRESDDVGKHYWSRESGL</sequence>
<feature type="non-terminal residue" evidence="2">
    <location>
        <position position="228"/>
    </location>
</feature>
<feature type="non-terminal residue" evidence="2">
    <location>
        <position position="1"/>
    </location>
</feature>
<gene>
    <name evidence="2" type="ORF">PFISCL1PPCAC_3325</name>
</gene>
<name>A0AAV5V0S8_9BILA</name>
<proteinExistence type="predicted"/>
<dbReference type="Proteomes" id="UP001432322">
    <property type="component" value="Unassembled WGS sequence"/>
</dbReference>